<feature type="chain" id="PRO_5043092937" description="Carboxypeptidase" evidence="7">
    <location>
        <begin position="20"/>
        <end position="641"/>
    </location>
</feature>
<name>A0AAW0FY25_9APHY</name>
<dbReference type="GO" id="GO:0006508">
    <property type="term" value="P:proteolysis"/>
    <property type="evidence" value="ECO:0007669"/>
    <property type="project" value="UniProtKB-KW"/>
</dbReference>
<keyword evidence="2 7" id="KW-0121">Carboxypeptidase</keyword>
<keyword evidence="5 7" id="KW-0378">Hydrolase</keyword>
<keyword evidence="6" id="KW-0325">Glycoprotein</keyword>
<gene>
    <name evidence="9" type="ORF">QCA50_011066</name>
</gene>
<dbReference type="Proteomes" id="UP001385951">
    <property type="component" value="Unassembled WGS sequence"/>
</dbReference>
<evidence type="ECO:0000313" key="10">
    <source>
        <dbReference type="Proteomes" id="UP001385951"/>
    </source>
</evidence>
<evidence type="ECO:0000256" key="1">
    <source>
        <dbReference type="ARBA" id="ARBA00009431"/>
    </source>
</evidence>
<evidence type="ECO:0000256" key="6">
    <source>
        <dbReference type="ARBA" id="ARBA00023180"/>
    </source>
</evidence>
<organism evidence="9 10">
    <name type="scientific">Cerrena zonata</name>
    <dbReference type="NCBI Taxonomy" id="2478898"/>
    <lineage>
        <taxon>Eukaryota</taxon>
        <taxon>Fungi</taxon>
        <taxon>Dikarya</taxon>
        <taxon>Basidiomycota</taxon>
        <taxon>Agaricomycotina</taxon>
        <taxon>Agaricomycetes</taxon>
        <taxon>Polyporales</taxon>
        <taxon>Cerrenaceae</taxon>
        <taxon>Cerrena</taxon>
    </lineage>
</organism>
<dbReference type="PANTHER" id="PTHR11802:SF3">
    <property type="entry name" value="RETINOID-INDUCIBLE SERINE CARBOXYPEPTIDASE"/>
    <property type="match status" value="1"/>
</dbReference>
<dbReference type="InterPro" id="IPR001563">
    <property type="entry name" value="Peptidase_S10"/>
</dbReference>
<dbReference type="PRINTS" id="PR00724">
    <property type="entry name" value="CRBOXYPTASEC"/>
</dbReference>
<dbReference type="PROSITE" id="PS00131">
    <property type="entry name" value="CARBOXYPEPT_SER_SER"/>
    <property type="match status" value="1"/>
</dbReference>
<dbReference type="InterPro" id="IPR018202">
    <property type="entry name" value="Ser_caboxypep_ser_AS"/>
</dbReference>
<evidence type="ECO:0000256" key="2">
    <source>
        <dbReference type="ARBA" id="ARBA00022645"/>
    </source>
</evidence>
<evidence type="ECO:0000256" key="5">
    <source>
        <dbReference type="ARBA" id="ARBA00022801"/>
    </source>
</evidence>
<proteinExistence type="inferred from homology"/>
<protein>
    <recommendedName>
        <fullName evidence="7">Carboxypeptidase</fullName>
        <ecNumber evidence="7">3.4.16.-</ecNumber>
    </recommendedName>
</protein>
<dbReference type="PANTHER" id="PTHR11802">
    <property type="entry name" value="SERINE PROTEASE FAMILY S10 SERINE CARBOXYPEPTIDASE"/>
    <property type="match status" value="1"/>
</dbReference>
<dbReference type="SUPFAM" id="SSF53474">
    <property type="entry name" value="alpha/beta-Hydrolases"/>
    <property type="match status" value="1"/>
</dbReference>
<reference evidence="9 10" key="1">
    <citation type="submission" date="2022-09" db="EMBL/GenBank/DDBJ databases">
        <authorList>
            <person name="Palmer J.M."/>
        </authorList>
    </citation>
    <scope>NUCLEOTIDE SEQUENCE [LARGE SCALE GENOMIC DNA]</scope>
    <source>
        <strain evidence="9 10">DSM 7382</strain>
    </source>
</reference>
<keyword evidence="3 7" id="KW-0645">Protease</keyword>
<dbReference type="Gene3D" id="3.40.50.1820">
    <property type="entry name" value="alpha/beta hydrolase"/>
    <property type="match status" value="1"/>
</dbReference>
<evidence type="ECO:0000256" key="3">
    <source>
        <dbReference type="ARBA" id="ARBA00022670"/>
    </source>
</evidence>
<dbReference type="AlphaFoldDB" id="A0AAW0FY25"/>
<comment type="similarity">
    <text evidence="1 7">Belongs to the peptidase S10 family.</text>
</comment>
<feature type="region of interest" description="Disordered" evidence="8">
    <location>
        <begin position="330"/>
        <end position="352"/>
    </location>
</feature>
<accession>A0AAW0FY25</accession>
<keyword evidence="10" id="KW-1185">Reference proteome</keyword>
<evidence type="ECO:0000313" key="9">
    <source>
        <dbReference type="EMBL" id="KAK7685721.1"/>
    </source>
</evidence>
<dbReference type="EMBL" id="JASBNA010000019">
    <property type="protein sequence ID" value="KAK7685721.1"/>
    <property type="molecule type" value="Genomic_DNA"/>
</dbReference>
<dbReference type="EC" id="3.4.16.-" evidence="7"/>
<dbReference type="InterPro" id="IPR029058">
    <property type="entry name" value="AB_hydrolase_fold"/>
</dbReference>
<sequence length="641" mass="70585">MFPRSTFLIVSAAIALVRCQGINDPQPVNPSWPHDYPGKPDGDFSPDWQEYFRVKDPLPDITFPVARSFAGNVGVNRQGHPNNTLFFWAFEKENGTLTNPENIAAPWGIWLNGGPGSSSMLGLLFENGPIHINGDYSVSGNQFSWNTLADYFWLDQPVGTGWSTVEADGLARDEDELGRDFWGFVENIVKVFPNLKSRPLYLTGESYAGVYIPYITKTYFGLDNPPVRLAKIAIGDGSLGSDRTNTHLPTLSVIRTYPQLISYDPEVYAYFKEQSDLCGYNITLTYPQNGHFPTLDGPISDLFSSLSLRLKATARRVIFSKREMASEVQKRALEHPGGLQKREASRQQWKRDLSDRANGTIDPYYQCAIYDEMVDYALNFSLPWNLSDHTNGPDYNAFDVYNIPDALDPESPLDAAPFLNNDQTRAAIHAPTVKNWVPTVRTPFGTNDGTDPSVESAAFLSELATNASAHGIPVVIYSGNDDSLVPHFGNEVVIQNTTFGGIQGFTRKPQTPWLDDDGNFAGIAHQERNWTFVLFSNASHQVPMSQPGRALIFLRDFILGSTKTGLVQKAVDGAVDVIGGEEPALFIHNILEGQDGIFVGSSVTQSTINYPAATVAAWNAFIATATATPITTIPTAIIPQI</sequence>
<evidence type="ECO:0000256" key="4">
    <source>
        <dbReference type="ARBA" id="ARBA00022729"/>
    </source>
</evidence>
<keyword evidence="4 7" id="KW-0732">Signal</keyword>
<comment type="caution">
    <text evidence="9">The sequence shown here is derived from an EMBL/GenBank/DDBJ whole genome shotgun (WGS) entry which is preliminary data.</text>
</comment>
<dbReference type="GO" id="GO:0004185">
    <property type="term" value="F:serine-type carboxypeptidase activity"/>
    <property type="evidence" value="ECO:0007669"/>
    <property type="project" value="UniProtKB-UniRule"/>
</dbReference>
<dbReference type="Pfam" id="PF00450">
    <property type="entry name" value="Peptidase_S10"/>
    <property type="match status" value="1"/>
</dbReference>
<feature type="signal peptide" evidence="7">
    <location>
        <begin position="1"/>
        <end position="19"/>
    </location>
</feature>
<evidence type="ECO:0000256" key="8">
    <source>
        <dbReference type="SAM" id="MobiDB-lite"/>
    </source>
</evidence>
<evidence type="ECO:0000256" key="7">
    <source>
        <dbReference type="RuleBase" id="RU361156"/>
    </source>
</evidence>